<dbReference type="PROSITE" id="PS50846">
    <property type="entry name" value="HMA_2"/>
    <property type="match status" value="1"/>
</dbReference>
<evidence type="ECO:0000313" key="4">
    <source>
        <dbReference type="EMBL" id="UNS99497.1"/>
    </source>
</evidence>
<sequence>MTTRTYTVLGMACGHCAGFVTEELRGVPGVTAVVVDVEGDAVTVTSTRALALGEVRAAVDEAGYELASEEGGEGEEAGEGGEPARARRRQ</sequence>
<evidence type="ECO:0000256" key="1">
    <source>
        <dbReference type="ARBA" id="ARBA00022723"/>
    </source>
</evidence>
<dbReference type="Proteomes" id="UP001202244">
    <property type="component" value="Chromosome"/>
</dbReference>
<protein>
    <submittedName>
        <fullName evidence="4">Heavy-metal-associated domain-containing protein</fullName>
    </submittedName>
</protein>
<keyword evidence="1" id="KW-0479">Metal-binding</keyword>
<organism evidence="4 5">
    <name type="scientific">Streptomyces tubbatahanensis</name>
    <dbReference type="NCBI Taxonomy" id="2923272"/>
    <lineage>
        <taxon>Bacteria</taxon>
        <taxon>Bacillati</taxon>
        <taxon>Actinomycetota</taxon>
        <taxon>Actinomycetes</taxon>
        <taxon>Kitasatosporales</taxon>
        <taxon>Streptomycetaceae</taxon>
        <taxon>Streptomyces</taxon>
    </lineage>
</organism>
<name>A0ABY3XYG2_9ACTN</name>
<evidence type="ECO:0000313" key="5">
    <source>
        <dbReference type="Proteomes" id="UP001202244"/>
    </source>
</evidence>
<dbReference type="SUPFAM" id="SSF55008">
    <property type="entry name" value="HMA, heavy metal-associated domain"/>
    <property type="match status" value="1"/>
</dbReference>
<evidence type="ECO:0000256" key="2">
    <source>
        <dbReference type="SAM" id="MobiDB-lite"/>
    </source>
</evidence>
<keyword evidence="5" id="KW-1185">Reference proteome</keyword>
<feature type="region of interest" description="Disordered" evidence="2">
    <location>
        <begin position="65"/>
        <end position="90"/>
    </location>
</feature>
<dbReference type="EMBL" id="CP093846">
    <property type="protein sequence ID" value="UNS99497.1"/>
    <property type="molecule type" value="Genomic_DNA"/>
</dbReference>
<dbReference type="Gene3D" id="3.30.70.100">
    <property type="match status" value="1"/>
</dbReference>
<feature type="domain" description="HMA" evidence="3">
    <location>
        <begin position="2"/>
        <end position="67"/>
    </location>
</feature>
<dbReference type="CDD" id="cd00371">
    <property type="entry name" value="HMA"/>
    <property type="match status" value="1"/>
</dbReference>
<accession>A0ABY3XYG2</accession>
<evidence type="ECO:0000259" key="3">
    <source>
        <dbReference type="PROSITE" id="PS50846"/>
    </source>
</evidence>
<dbReference type="RefSeq" id="WP_242755249.1">
    <property type="nucleotide sequence ID" value="NZ_CP093846.1"/>
</dbReference>
<dbReference type="InterPro" id="IPR036163">
    <property type="entry name" value="HMA_dom_sf"/>
</dbReference>
<gene>
    <name evidence="4" type="ORF">MMF93_25885</name>
</gene>
<dbReference type="Pfam" id="PF00403">
    <property type="entry name" value="HMA"/>
    <property type="match status" value="1"/>
</dbReference>
<proteinExistence type="predicted"/>
<dbReference type="PROSITE" id="PS01047">
    <property type="entry name" value="HMA_1"/>
    <property type="match status" value="1"/>
</dbReference>
<feature type="compositionally biased region" description="Acidic residues" evidence="2">
    <location>
        <begin position="67"/>
        <end position="79"/>
    </location>
</feature>
<dbReference type="InterPro" id="IPR017969">
    <property type="entry name" value="Heavy-metal-associated_CS"/>
</dbReference>
<dbReference type="InterPro" id="IPR006121">
    <property type="entry name" value="HMA_dom"/>
</dbReference>
<reference evidence="4 5" key="1">
    <citation type="journal article" date="2023" name="Microbiol. Spectr.">
        <title>Synergy between Genome Mining, Metabolomics, and Bioinformatics Uncovers Antibacterial Chlorinated Carbazole Alkaloids and Their Biosynthetic Gene Cluster from Streptomyces tubbatahanensis sp. nov., a Novel Actinomycete Isolated from Sulu Sea, Philippines.</title>
        <authorList>
            <person name="Tenebro C.P."/>
            <person name="Trono D.J.V.L."/>
            <person name="Balida L.A.P."/>
            <person name="Bayog L.K.A."/>
            <person name="Bruna J.R."/>
            <person name="Sabido E.M."/>
            <person name="Caspe D.P.C."/>
            <person name="de Los Santos E.L.C."/>
            <person name="Saludes J.P."/>
            <person name="Dalisay D.S."/>
        </authorList>
    </citation>
    <scope>NUCLEOTIDE SEQUENCE [LARGE SCALE GENOMIC DNA]</scope>
    <source>
        <strain evidence="4 5">DSD3025</strain>
    </source>
</reference>